<evidence type="ECO:0000313" key="13">
    <source>
        <dbReference type="Proteomes" id="UP000183529"/>
    </source>
</evidence>
<gene>
    <name evidence="9" type="primary">mutS</name>
    <name evidence="12" type="ORF">SAMN05216550_110147</name>
</gene>
<dbReference type="SUPFAM" id="SSF52540">
    <property type="entry name" value="P-loop containing nucleoside triphosphate hydrolases"/>
    <property type="match status" value="1"/>
</dbReference>
<keyword evidence="5 9" id="KW-0067">ATP-binding</keyword>
<dbReference type="FunFam" id="3.40.1170.10:FF:000001">
    <property type="entry name" value="DNA mismatch repair protein MutS"/>
    <property type="match status" value="1"/>
</dbReference>
<dbReference type="Proteomes" id="UP000183529">
    <property type="component" value="Unassembled WGS sequence"/>
</dbReference>
<dbReference type="InterPro" id="IPR045076">
    <property type="entry name" value="MutS"/>
</dbReference>
<comment type="similarity">
    <text evidence="1 9 10">Belongs to the DNA mismatch repair MutS family.</text>
</comment>
<dbReference type="HAMAP" id="MF_00096">
    <property type="entry name" value="MutS"/>
    <property type="match status" value="1"/>
</dbReference>
<feature type="domain" description="DNA mismatch repair proteins mutS family" evidence="11">
    <location>
        <begin position="695"/>
        <end position="711"/>
    </location>
</feature>
<keyword evidence="6 9" id="KW-0238">DNA-binding</keyword>
<evidence type="ECO:0000256" key="2">
    <source>
        <dbReference type="ARBA" id="ARBA00021982"/>
    </source>
</evidence>
<dbReference type="Pfam" id="PF01624">
    <property type="entry name" value="MutS_I"/>
    <property type="match status" value="1"/>
</dbReference>
<evidence type="ECO:0000256" key="4">
    <source>
        <dbReference type="ARBA" id="ARBA00022763"/>
    </source>
</evidence>
<dbReference type="PANTHER" id="PTHR11361:SF34">
    <property type="entry name" value="DNA MISMATCH REPAIR PROTEIN MSH1, MITOCHONDRIAL"/>
    <property type="match status" value="1"/>
</dbReference>
<keyword evidence="3 9" id="KW-0547">Nucleotide-binding</keyword>
<dbReference type="Pfam" id="PF00488">
    <property type="entry name" value="MutS_V"/>
    <property type="match status" value="1"/>
</dbReference>
<dbReference type="SMART" id="SM00534">
    <property type="entry name" value="MUTSac"/>
    <property type="match status" value="1"/>
</dbReference>
<dbReference type="InterPro" id="IPR005748">
    <property type="entry name" value="DNA_mismatch_repair_MutS"/>
</dbReference>
<dbReference type="InterPro" id="IPR007860">
    <property type="entry name" value="DNA_mmatch_repair_MutS_con_dom"/>
</dbReference>
<dbReference type="InterPro" id="IPR007861">
    <property type="entry name" value="DNA_mismatch_repair_MutS_clamp"/>
</dbReference>
<keyword evidence="7 9" id="KW-0234">DNA repair</keyword>
<dbReference type="PIRSF" id="PIRSF037677">
    <property type="entry name" value="DNA_mis_repair_Msh6"/>
    <property type="match status" value="1"/>
</dbReference>
<dbReference type="SUPFAM" id="SSF53150">
    <property type="entry name" value="DNA repair protein MutS, domain II"/>
    <property type="match status" value="1"/>
</dbReference>
<protein>
    <recommendedName>
        <fullName evidence="2 9">DNA mismatch repair protein MutS</fullName>
    </recommendedName>
</protein>
<dbReference type="SUPFAM" id="SSF55271">
    <property type="entry name" value="DNA repair protein MutS, domain I"/>
    <property type="match status" value="1"/>
</dbReference>
<dbReference type="CDD" id="cd03284">
    <property type="entry name" value="ABC_MutS1"/>
    <property type="match status" value="1"/>
</dbReference>
<dbReference type="NCBIfam" id="NF003810">
    <property type="entry name" value="PRK05399.1"/>
    <property type="match status" value="1"/>
</dbReference>
<evidence type="ECO:0000256" key="10">
    <source>
        <dbReference type="RuleBase" id="RU003756"/>
    </source>
</evidence>
<comment type="caution">
    <text evidence="12">The sequence shown here is derived from an EMBL/GenBank/DDBJ whole genome shotgun (WGS) entry which is preliminary data.</text>
</comment>
<evidence type="ECO:0000256" key="1">
    <source>
        <dbReference type="ARBA" id="ARBA00006271"/>
    </source>
</evidence>
<name>A0AAQ1GHH7_9BURK</name>
<feature type="binding site" evidence="9">
    <location>
        <begin position="621"/>
        <end position="628"/>
    </location>
    <ligand>
        <name>ATP</name>
        <dbReference type="ChEBI" id="CHEBI:30616"/>
    </ligand>
</feature>
<dbReference type="Gene3D" id="3.30.420.110">
    <property type="entry name" value="MutS, connector domain"/>
    <property type="match status" value="1"/>
</dbReference>
<dbReference type="GO" id="GO:0005524">
    <property type="term" value="F:ATP binding"/>
    <property type="evidence" value="ECO:0007669"/>
    <property type="project" value="UniProtKB-UniRule"/>
</dbReference>
<sequence length="886" mass="95784">MMQQYLRIKADHPGTLVFYRMGDFYELFFEDAEKAARLLDLTLTQRGASAGNPIKMAGVPHHACEQYLAKLVKLGESVAICEQIGDPATSKGPVERKVVRVVTPGTLTDAALLSDKNDVYLMAVCPGHNRRGATVNVGLAWLNLASGALRLAEVAPEQVAAAFERIRPAEILVAEMPAESSGWAPPSAGSGTTPGALTRVPAWHFDVASGRQRLCDQLDVASLDGFGAQTLTSACGAAGALLLYAAATQGQQLRHVRSLKVEAESEYIGLDPATRRNLELTETLRGTESPTLCSLLDTCSTTMGSRLLRHWLHHPPRDAGIAQTRQQAIGALLDAPPPASVDALRSALRQIADVERITGRLALLSARPRDLSSLRDTFAALPALREQVAAAGGASASLARIVDLLDPPPECAELLHRAVAPEPAAMIRDGGVIARGYDAELDELRDMSENCGQFLIDLEARERTRTGIGNLRVEYNKVHGFYIEVTRGQTDKVPDDYRRRQTLKNAERYITPELKTFEDKALSAQERALAREKALYDALLQSLLPYLLDCQRVAAALAELDLLAAFAERARALDWAAPSFSDAPGIEIEQGRHPVVEAQVEQFIANDCVLNADRKLLLITGPNMGGKSTFMRQTALIALLAYVGSYVPAKRARFGPIDRIFTRIGAADDLAGGRSTFMVEMTEAAAILNDATPQSLVLMDEIGRGTSTFDGLALAWAIARHLLSGNGCHTLFATHYFELTQLPAEFAQAANVHLSAVEHGHGIVFLHAVSEGPANQSYGLQVAQLAGVPNSVIRAARKHLVHLEQMSAGQPTPQLDLFAAPAAASDDEFDAPKHYVEDAPQAEEDPAAARVAERLRAIDPNELRPRDALDLLYELHELATAPDAKR</sequence>
<dbReference type="NCBIfam" id="TIGR01070">
    <property type="entry name" value="mutS1"/>
    <property type="match status" value="1"/>
</dbReference>
<organism evidence="12 13">
    <name type="scientific">Paraburkholderia tropica</name>
    <dbReference type="NCBI Taxonomy" id="92647"/>
    <lineage>
        <taxon>Bacteria</taxon>
        <taxon>Pseudomonadati</taxon>
        <taxon>Pseudomonadota</taxon>
        <taxon>Betaproteobacteria</taxon>
        <taxon>Burkholderiales</taxon>
        <taxon>Burkholderiaceae</taxon>
        <taxon>Paraburkholderia</taxon>
    </lineage>
</organism>
<dbReference type="Gene3D" id="3.40.1170.10">
    <property type="entry name" value="DNA repair protein MutS, domain I"/>
    <property type="match status" value="1"/>
</dbReference>
<dbReference type="Pfam" id="PF05192">
    <property type="entry name" value="MutS_III"/>
    <property type="match status" value="1"/>
</dbReference>
<dbReference type="GO" id="GO:0030983">
    <property type="term" value="F:mismatched DNA binding"/>
    <property type="evidence" value="ECO:0007669"/>
    <property type="project" value="InterPro"/>
</dbReference>
<evidence type="ECO:0000256" key="7">
    <source>
        <dbReference type="ARBA" id="ARBA00023204"/>
    </source>
</evidence>
<evidence type="ECO:0000256" key="3">
    <source>
        <dbReference type="ARBA" id="ARBA00022741"/>
    </source>
</evidence>
<evidence type="ECO:0000259" key="11">
    <source>
        <dbReference type="PROSITE" id="PS00486"/>
    </source>
</evidence>
<dbReference type="Pfam" id="PF05190">
    <property type="entry name" value="MutS_IV"/>
    <property type="match status" value="1"/>
</dbReference>
<dbReference type="Gene3D" id="6.10.140.430">
    <property type="match status" value="1"/>
</dbReference>
<dbReference type="EMBL" id="FNZM01000010">
    <property type="protein sequence ID" value="SEJ90372.1"/>
    <property type="molecule type" value="Genomic_DNA"/>
</dbReference>
<dbReference type="AlphaFoldDB" id="A0AAQ1GHH7"/>
<dbReference type="GO" id="GO:0005829">
    <property type="term" value="C:cytosol"/>
    <property type="evidence" value="ECO:0007669"/>
    <property type="project" value="TreeGrafter"/>
</dbReference>
<keyword evidence="4 9" id="KW-0227">DNA damage</keyword>
<dbReference type="SUPFAM" id="SSF48334">
    <property type="entry name" value="DNA repair protein MutS, domain III"/>
    <property type="match status" value="1"/>
</dbReference>
<dbReference type="Gene3D" id="1.10.1420.10">
    <property type="match status" value="2"/>
</dbReference>
<dbReference type="GO" id="GO:0140664">
    <property type="term" value="F:ATP-dependent DNA damage sensor activity"/>
    <property type="evidence" value="ECO:0007669"/>
    <property type="project" value="InterPro"/>
</dbReference>
<dbReference type="Pfam" id="PF05188">
    <property type="entry name" value="MutS_II"/>
    <property type="match status" value="1"/>
</dbReference>
<proteinExistence type="inferred from homology"/>
<accession>A0AAQ1GHH7</accession>
<dbReference type="InterPro" id="IPR027417">
    <property type="entry name" value="P-loop_NTPase"/>
</dbReference>
<dbReference type="PROSITE" id="PS00486">
    <property type="entry name" value="DNA_MISMATCH_REPAIR_2"/>
    <property type="match status" value="1"/>
</dbReference>
<evidence type="ECO:0000256" key="5">
    <source>
        <dbReference type="ARBA" id="ARBA00022840"/>
    </source>
</evidence>
<comment type="function">
    <text evidence="8 9">This protein is involved in the repair of mismatches in DNA. It is possible that it carries out the mismatch recognition step. This protein has a weak ATPase activity.</text>
</comment>
<dbReference type="InterPro" id="IPR036187">
    <property type="entry name" value="DNA_mismatch_repair_MutS_sf"/>
</dbReference>
<dbReference type="InterPro" id="IPR017261">
    <property type="entry name" value="DNA_mismatch_repair_MutS/MSH"/>
</dbReference>
<evidence type="ECO:0000256" key="9">
    <source>
        <dbReference type="HAMAP-Rule" id="MF_00096"/>
    </source>
</evidence>
<dbReference type="InterPro" id="IPR016151">
    <property type="entry name" value="DNA_mismatch_repair_MutS_N"/>
</dbReference>
<dbReference type="GO" id="GO:0003684">
    <property type="term" value="F:damaged DNA binding"/>
    <property type="evidence" value="ECO:0007669"/>
    <property type="project" value="UniProtKB-UniRule"/>
</dbReference>
<dbReference type="SMART" id="SM00533">
    <property type="entry name" value="MUTSd"/>
    <property type="match status" value="1"/>
</dbReference>
<dbReference type="InterPro" id="IPR036678">
    <property type="entry name" value="MutS_con_dom_sf"/>
</dbReference>
<dbReference type="GO" id="GO:0006298">
    <property type="term" value="P:mismatch repair"/>
    <property type="evidence" value="ECO:0007669"/>
    <property type="project" value="UniProtKB-UniRule"/>
</dbReference>
<evidence type="ECO:0000256" key="8">
    <source>
        <dbReference type="ARBA" id="ARBA00024647"/>
    </source>
</evidence>
<dbReference type="InterPro" id="IPR007695">
    <property type="entry name" value="DNA_mismatch_repair_MutS-lik_N"/>
</dbReference>
<dbReference type="Gene3D" id="3.40.50.300">
    <property type="entry name" value="P-loop containing nucleotide triphosphate hydrolases"/>
    <property type="match status" value="1"/>
</dbReference>
<dbReference type="FunFam" id="3.40.50.300:FF:000870">
    <property type="entry name" value="MutS protein homolog 4"/>
    <property type="match status" value="1"/>
</dbReference>
<dbReference type="InterPro" id="IPR007696">
    <property type="entry name" value="DNA_mismatch_repair_MutS_core"/>
</dbReference>
<evidence type="ECO:0000313" key="12">
    <source>
        <dbReference type="EMBL" id="SEJ90372.1"/>
    </source>
</evidence>
<reference evidence="12 13" key="1">
    <citation type="submission" date="2016-10" db="EMBL/GenBank/DDBJ databases">
        <authorList>
            <person name="Varghese N."/>
            <person name="Submissions S."/>
        </authorList>
    </citation>
    <scope>NUCLEOTIDE SEQUENCE [LARGE SCALE GENOMIC DNA]</scope>
    <source>
        <strain evidence="12 13">LMG 22274</strain>
    </source>
</reference>
<dbReference type="InterPro" id="IPR000432">
    <property type="entry name" value="DNA_mismatch_repair_MutS_C"/>
</dbReference>
<evidence type="ECO:0000256" key="6">
    <source>
        <dbReference type="ARBA" id="ARBA00023125"/>
    </source>
</evidence>
<dbReference type="PANTHER" id="PTHR11361">
    <property type="entry name" value="DNA MISMATCH REPAIR PROTEIN MUTS FAMILY MEMBER"/>
    <property type="match status" value="1"/>
</dbReference>